<evidence type="ECO:0000259" key="4">
    <source>
        <dbReference type="Pfam" id="PF00534"/>
    </source>
</evidence>
<evidence type="ECO:0000313" key="5">
    <source>
        <dbReference type="EMBL" id="SVB42855.1"/>
    </source>
</evidence>
<dbReference type="PANTHER" id="PTHR12526:SF510">
    <property type="entry name" value="D-INOSITOL 3-PHOSPHATE GLYCOSYLTRANSFERASE"/>
    <property type="match status" value="1"/>
</dbReference>
<keyword evidence="3" id="KW-0175">Coiled coil</keyword>
<dbReference type="AlphaFoldDB" id="A0A382DX84"/>
<evidence type="ECO:0000256" key="1">
    <source>
        <dbReference type="ARBA" id="ARBA00022676"/>
    </source>
</evidence>
<evidence type="ECO:0000256" key="3">
    <source>
        <dbReference type="SAM" id="Coils"/>
    </source>
</evidence>
<reference evidence="5" key="1">
    <citation type="submission" date="2018-05" db="EMBL/GenBank/DDBJ databases">
        <authorList>
            <person name="Lanie J.A."/>
            <person name="Ng W.-L."/>
            <person name="Kazmierczak K.M."/>
            <person name="Andrzejewski T.M."/>
            <person name="Davidsen T.M."/>
            <person name="Wayne K.J."/>
            <person name="Tettelin H."/>
            <person name="Glass J.I."/>
            <person name="Rusch D."/>
            <person name="Podicherti R."/>
            <person name="Tsui H.-C.T."/>
            <person name="Winkler M.E."/>
        </authorList>
    </citation>
    <scope>NUCLEOTIDE SEQUENCE</scope>
</reference>
<protein>
    <recommendedName>
        <fullName evidence="4">Glycosyl transferase family 1 domain-containing protein</fullName>
    </recommendedName>
</protein>
<accession>A0A382DX84</accession>
<dbReference type="EMBL" id="UINC01041499">
    <property type="protein sequence ID" value="SVB42855.1"/>
    <property type="molecule type" value="Genomic_DNA"/>
</dbReference>
<name>A0A382DX84_9ZZZZ</name>
<dbReference type="PANTHER" id="PTHR12526">
    <property type="entry name" value="GLYCOSYLTRANSFERASE"/>
    <property type="match status" value="1"/>
</dbReference>
<dbReference type="Gene3D" id="3.40.50.2000">
    <property type="entry name" value="Glycogen Phosphorylase B"/>
    <property type="match status" value="2"/>
</dbReference>
<dbReference type="GO" id="GO:0016757">
    <property type="term" value="F:glycosyltransferase activity"/>
    <property type="evidence" value="ECO:0007669"/>
    <property type="project" value="UniProtKB-KW"/>
</dbReference>
<feature type="coiled-coil region" evidence="3">
    <location>
        <begin position="360"/>
        <end position="387"/>
    </location>
</feature>
<sequence length="401" mass="45555">MNILFLNFNVSGFAGDAKQPLLIAKGLIDLGHNVVYAVPDGDGWFFDENKSKKYAEIRKKLLEAKGKIIEIEGISILPIHCVSEKLGYYCPDATKIAKKILPDYDVVYCLHWYYHLGMSFFKIADKLRIPFIIAAMAAFEKPAHNLKSSRKNILDLLYTKKLFKNAGGFHSVGDLETKTYTKLGANPNKIFKVDHGILPENFQCKNKTGILEKIGIELPKHSYLYNVGRIDRKKGLEILLESFAKIKKNHDNLFLVITGTGIKKYVDEIKELAKKLEINDNVRFTGFVSEDAKLELFESAKLHVVTSRSDVHTTTAIESLAMGTPVIITKASDFPELDEYKAGITVDLDSNSVYNAVEKLLNDEEKLREYSKNAKKLVNEKFLLKNKFKEYENMFEQVIKK</sequence>
<dbReference type="Pfam" id="PF00534">
    <property type="entry name" value="Glycos_transf_1"/>
    <property type="match status" value="1"/>
</dbReference>
<organism evidence="5">
    <name type="scientific">marine metagenome</name>
    <dbReference type="NCBI Taxonomy" id="408172"/>
    <lineage>
        <taxon>unclassified sequences</taxon>
        <taxon>metagenomes</taxon>
        <taxon>ecological metagenomes</taxon>
    </lineage>
</organism>
<dbReference type="InterPro" id="IPR001296">
    <property type="entry name" value="Glyco_trans_1"/>
</dbReference>
<keyword evidence="1" id="KW-0328">Glycosyltransferase</keyword>
<feature type="domain" description="Glycosyl transferase family 1" evidence="4">
    <location>
        <begin position="221"/>
        <end position="376"/>
    </location>
</feature>
<evidence type="ECO:0000256" key="2">
    <source>
        <dbReference type="ARBA" id="ARBA00022679"/>
    </source>
</evidence>
<gene>
    <name evidence="5" type="ORF">METZ01_LOCUS195709</name>
</gene>
<proteinExistence type="predicted"/>
<dbReference type="SUPFAM" id="SSF53756">
    <property type="entry name" value="UDP-Glycosyltransferase/glycogen phosphorylase"/>
    <property type="match status" value="1"/>
</dbReference>
<keyword evidence="2" id="KW-0808">Transferase</keyword>